<evidence type="ECO:0000313" key="2">
    <source>
        <dbReference type="EMBL" id="GFS02833.1"/>
    </source>
</evidence>
<dbReference type="Proteomes" id="UP000762676">
    <property type="component" value="Unassembled WGS sequence"/>
</dbReference>
<accession>A0AAV4HX85</accession>
<feature type="signal peptide" evidence="1">
    <location>
        <begin position="1"/>
        <end position="30"/>
    </location>
</feature>
<dbReference type="EMBL" id="BMAT01002250">
    <property type="protein sequence ID" value="GFS02833.1"/>
    <property type="molecule type" value="Genomic_DNA"/>
</dbReference>
<sequence>MDGWRGDIQISLIRWFLLVWCSHQLLRTSALQHFRGGSTTYDYIGFNAGFHRVRITTVTGWDLTDSPCGTACSDADVGKPTREARDESIRMTGSETHFGEWHLEIMRHDGKNVERNITSEVNDKIEGQVTYVSVHTPQWVQEVATFELDVEDCAYVDVIFTGRSWVDLQMQNCKIADCRFYIQQKIKFGVRDDTGASNNSPMVLYQAVNRIEPNQVSQIPLSVTDVDGDNFVCRKAGFRLISFPQIRKLSVNKNCVVTVDSATFPVDSWGMVNIVVQDKPKTDIVMGGTTFLANSSRILSQVQVQFLVQVATAFLPQIVPPTACKQQLSVDAGASLTIPVYAKPDPRATPGTEIIDLKVTCLPTPASPLVVEKKAIDSSLSGRSFDLVWENVPSSTSGKGHMGGAEHASHYLLQVFARDNQGQPPLLNNAPKSPELTINIGDTVKETSTALAGNRFVTSVMITTGPSGLYKFCMNAVDASRRSRISATYCYHVRVVADDHVSWFASMRGIGETTSVIHSNIQYFHKLVVIKTIDITEFTLDPFVIHTYTHKFCNIVTIDFMRHGPAPENETHF</sequence>
<gene>
    <name evidence="2" type="ORF">ElyMa_001133300</name>
</gene>
<evidence type="ECO:0000313" key="3">
    <source>
        <dbReference type="Proteomes" id="UP000762676"/>
    </source>
</evidence>
<name>A0AAV4HX85_9GAST</name>
<keyword evidence="1" id="KW-0732">Signal</keyword>
<comment type="caution">
    <text evidence="2">The sequence shown here is derived from an EMBL/GenBank/DDBJ whole genome shotgun (WGS) entry which is preliminary data.</text>
</comment>
<proteinExistence type="predicted"/>
<feature type="chain" id="PRO_5043585008" evidence="1">
    <location>
        <begin position="31"/>
        <end position="573"/>
    </location>
</feature>
<evidence type="ECO:0000256" key="1">
    <source>
        <dbReference type="SAM" id="SignalP"/>
    </source>
</evidence>
<keyword evidence="3" id="KW-1185">Reference proteome</keyword>
<reference evidence="2 3" key="1">
    <citation type="journal article" date="2021" name="Elife">
        <title>Chloroplast acquisition without the gene transfer in kleptoplastic sea slugs, Plakobranchus ocellatus.</title>
        <authorList>
            <person name="Maeda T."/>
            <person name="Takahashi S."/>
            <person name="Yoshida T."/>
            <person name="Shimamura S."/>
            <person name="Takaki Y."/>
            <person name="Nagai Y."/>
            <person name="Toyoda A."/>
            <person name="Suzuki Y."/>
            <person name="Arimoto A."/>
            <person name="Ishii H."/>
            <person name="Satoh N."/>
            <person name="Nishiyama T."/>
            <person name="Hasebe M."/>
            <person name="Maruyama T."/>
            <person name="Minagawa J."/>
            <person name="Obokata J."/>
            <person name="Shigenobu S."/>
        </authorList>
    </citation>
    <scope>NUCLEOTIDE SEQUENCE [LARGE SCALE GENOMIC DNA]</scope>
</reference>
<dbReference type="AlphaFoldDB" id="A0AAV4HX85"/>
<protein>
    <submittedName>
        <fullName evidence="2">Extracellular matrix protein A-like</fullName>
    </submittedName>
</protein>
<organism evidence="2 3">
    <name type="scientific">Elysia marginata</name>
    <dbReference type="NCBI Taxonomy" id="1093978"/>
    <lineage>
        <taxon>Eukaryota</taxon>
        <taxon>Metazoa</taxon>
        <taxon>Spiralia</taxon>
        <taxon>Lophotrochozoa</taxon>
        <taxon>Mollusca</taxon>
        <taxon>Gastropoda</taxon>
        <taxon>Heterobranchia</taxon>
        <taxon>Euthyneura</taxon>
        <taxon>Panpulmonata</taxon>
        <taxon>Sacoglossa</taxon>
        <taxon>Placobranchoidea</taxon>
        <taxon>Plakobranchidae</taxon>
        <taxon>Elysia</taxon>
    </lineage>
</organism>